<dbReference type="PROSITE" id="PS50017">
    <property type="entry name" value="DEATH_DOMAIN"/>
    <property type="match status" value="1"/>
</dbReference>
<dbReference type="RefSeq" id="XP_036371385.1">
    <property type="nucleotide sequence ID" value="XM_036515492.1"/>
</dbReference>
<sequence length="195" mass="21458">APKFEDRCVQTEAICQELGAASQAIEATKCEDRCVQTEATCQELGAASQAIGAPKCEDRCVQTEATCQELGATSQAIGAPKFEDRCVQTEAICQELGAASQAIESLKLNGEYLQRAAKKLGGNWQQAGRFLGVPAIDQDIIKNDFPCDTVKQSYQMLCEWFINCKPEERTVETLRKALKDAECFAALEYLSLYER</sequence>
<dbReference type="InterPro" id="IPR011029">
    <property type="entry name" value="DEATH-like_dom_sf"/>
</dbReference>
<dbReference type="AlphaFoldDB" id="A0A7E6FUR4"/>
<keyword evidence="2" id="KW-1185">Reference proteome</keyword>
<evidence type="ECO:0000259" key="1">
    <source>
        <dbReference type="PROSITE" id="PS50017"/>
    </source>
</evidence>
<dbReference type="CDD" id="cd01670">
    <property type="entry name" value="Death"/>
    <property type="match status" value="1"/>
</dbReference>
<name>A0A7E6FUR4_9MOLL</name>
<evidence type="ECO:0000313" key="2">
    <source>
        <dbReference type="Proteomes" id="UP000515154"/>
    </source>
</evidence>
<dbReference type="SUPFAM" id="SSF47986">
    <property type="entry name" value="DEATH domain"/>
    <property type="match status" value="1"/>
</dbReference>
<dbReference type="Gene3D" id="1.10.533.10">
    <property type="entry name" value="Death Domain, Fas"/>
    <property type="match status" value="1"/>
</dbReference>
<feature type="non-terminal residue" evidence="3">
    <location>
        <position position="1"/>
    </location>
</feature>
<dbReference type="KEGG" id="osn:118768646"/>
<accession>A0A7E6FUR4</accession>
<dbReference type="InterPro" id="IPR000488">
    <property type="entry name" value="Death_dom"/>
</dbReference>
<dbReference type="Pfam" id="PF00531">
    <property type="entry name" value="Death"/>
    <property type="match status" value="1"/>
</dbReference>
<reference evidence="3" key="1">
    <citation type="submission" date="2025-08" db="UniProtKB">
        <authorList>
            <consortium name="RefSeq"/>
        </authorList>
    </citation>
    <scope>IDENTIFICATION</scope>
</reference>
<gene>
    <name evidence="3" type="primary">LOC118768646</name>
</gene>
<evidence type="ECO:0000313" key="3">
    <source>
        <dbReference type="RefSeq" id="XP_036371385.1"/>
    </source>
</evidence>
<dbReference type="GO" id="GO:0007165">
    <property type="term" value="P:signal transduction"/>
    <property type="evidence" value="ECO:0007669"/>
    <property type="project" value="InterPro"/>
</dbReference>
<dbReference type="SMART" id="SM00005">
    <property type="entry name" value="DEATH"/>
    <property type="match status" value="1"/>
</dbReference>
<protein>
    <submittedName>
        <fullName evidence="3">Uncharacterized protein LOC118768646</fullName>
    </submittedName>
</protein>
<dbReference type="Proteomes" id="UP000515154">
    <property type="component" value="Unplaced"/>
</dbReference>
<feature type="domain" description="Death" evidence="1">
    <location>
        <begin position="109"/>
        <end position="194"/>
    </location>
</feature>
<proteinExistence type="predicted"/>
<organism evidence="2 3">
    <name type="scientific">Octopus sinensis</name>
    <name type="common">East Asian common octopus</name>
    <dbReference type="NCBI Taxonomy" id="2607531"/>
    <lineage>
        <taxon>Eukaryota</taxon>
        <taxon>Metazoa</taxon>
        <taxon>Spiralia</taxon>
        <taxon>Lophotrochozoa</taxon>
        <taxon>Mollusca</taxon>
        <taxon>Cephalopoda</taxon>
        <taxon>Coleoidea</taxon>
        <taxon>Octopodiformes</taxon>
        <taxon>Octopoda</taxon>
        <taxon>Incirrata</taxon>
        <taxon>Octopodidae</taxon>
        <taxon>Octopus</taxon>
    </lineage>
</organism>